<feature type="region of interest" description="Disordered" evidence="1">
    <location>
        <begin position="60"/>
        <end position="93"/>
    </location>
</feature>
<protein>
    <submittedName>
        <fullName evidence="2">Uncharacterized protein</fullName>
    </submittedName>
</protein>
<name>A0A1E3GYP1_9HYPH</name>
<sequence length="180" mass="18044">MQMLSAGATLQRSASMLMSSLPGAGAPAVAAAPASPIEAAVKAASDTAAVIDSLESALEKNRDEDAPRASVTYAEPEASRLKKAASGKGDDEAAGNTLALTSLSLSASQTTISANQDGASATSKSAQIEVTAEGIFLASAEVSLSTATTPEGRVTTGSYSWSRAYLGSAEGFSRYADAFA</sequence>
<dbReference type="AlphaFoldDB" id="A0A1E3GYP1"/>
<keyword evidence="3" id="KW-1185">Reference proteome</keyword>
<evidence type="ECO:0000313" key="2">
    <source>
        <dbReference type="EMBL" id="ODN69188.1"/>
    </source>
</evidence>
<gene>
    <name evidence="2" type="ORF">A6302_03498</name>
</gene>
<dbReference type="Proteomes" id="UP000094622">
    <property type="component" value="Unassembled WGS sequence"/>
</dbReference>
<evidence type="ECO:0000313" key="3">
    <source>
        <dbReference type="Proteomes" id="UP000094622"/>
    </source>
</evidence>
<evidence type="ECO:0000256" key="1">
    <source>
        <dbReference type="SAM" id="MobiDB-lite"/>
    </source>
</evidence>
<accession>A0A1E3GYP1</accession>
<dbReference type="EMBL" id="MCRJ01000104">
    <property type="protein sequence ID" value="ODN69188.1"/>
    <property type="molecule type" value="Genomic_DNA"/>
</dbReference>
<organism evidence="2 3">
    <name type="scientific">Methylobrevis pamukkalensis</name>
    <dbReference type="NCBI Taxonomy" id="1439726"/>
    <lineage>
        <taxon>Bacteria</taxon>
        <taxon>Pseudomonadati</taxon>
        <taxon>Pseudomonadota</taxon>
        <taxon>Alphaproteobacteria</taxon>
        <taxon>Hyphomicrobiales</taxon>
        <taxon>Pleomorphomonadaceae</taxon>
        <taxon>Methylobrevis</taxon>
    </lineage>
</organism>
<proteinExistence type="predicted"/>
<reference evidence="2 3" key="1">
    <citation type="submission" date="2016-07" db="EMBL/GenBank/DDBJ databases">
        <title>Draft Genome Sequence of Methylobrevis pamukkalensis PK2.</title>
        <authorList>
            <person name="Vasilenko O.V."/>
            <person name="Doronina N.V."/>
            <person name="Shmareva M.N."/>
            <person name="Tarlachkov S.V."/>
            <person name="Mustakhimov I."/>
            <person name="Trotsenko Y.A."/>
        </authorList>
    </citation>
    <scope>NUCLEOTIDE SEQUENCE [LARGE SCALE GENOMIC DNA]</scope>
    <source>
        <strain evidence="2 3">PK2</strain>
    </source>
</reference>
<dbReference type="RefSeq" id="WP_069307829.1">
    <property type="nucleotide sequence ID" value="NZ_MCRJ01000104.1"/>
</dbReference>
<comment type="caution">
    <text evidence="2">The sequence shown here is derived from an EMBL/GenBank/DDBJ whole genome shotgun (WGS) entry which is preliminary data.</text>
</comment>